<dbReference type="EMBL" id="BPUS01000004">
    <property type="protein sequence ID" value="GJH25802.1"/>
    <property type="molecule type" value="Genomic_DNA"/>
</dbReference>
<name>A0AA37I9V8_9BURK</name>
<evidence type="ECO:0000313" key="3">
    <source>
        <dbReference type="Proteomes" id="UP001055111"/>
    </source>
</evidence>
<comment type="caution">
    <text evidence="2">The sequence shown here is derived from an EMBL/GenBank/DDBJ whole genome shotgun (WGS) entry which is preliminary data.</text>
</comment>
<protein>
    <submittedName>
        <fullName evidence="2">Uncharacterized protein</fullName>
    </submittedName>
</protein>
<gene>
    <name evidence="2" type="ORF">CBA19CS42_14820</name>
</gene>
<feature type="region of interest" description="Disordered" evidence="1">
    <location>
        <begin position="1"/>
        <end position="24"/>
    </location>
</feature>
<reference evidence="2" key="1">
    <citation type="submission" date="2022-09" db="EMBL/GenBank/DDBJ databases">
        <title>Isolation and characterization of 3-chlorobenzoate degrading bacteria from soils in Shizuoka.</title>
        <authorList>
            <person name="Ifat A."/>
            <person name="Ogawa N."/>
            <person name="Kimbara K."/>
            <person name="Moriuchi R."/>
            <person name="Dohra H."/>
            <person name="Shintani M."/>
        </authorList>
    </citation>
    <scope>NUCLEOTIDE SEQUENCE</scope>
    <source>
        <strain evidence="2">19CS4-2</strain>
    </source>
</reference>
<evidence type="ECO:0000256" key="1">
    <source>
        <dbReference type="SAM" id="MobiDB-lite"/>
    </source>
</evidence>
<dbReference type="Proteomes" id="UP001055111">
    <property type="component" value="Unassembled WGS sequence"/>
</dbReference>
<organism evidence="2 3">
    <name type="scientific">Caballeronia novacaledonica</name>
    <dbReference type="NCBI Taxonomy" id="1544861"/>
    <lineage>
        <taxon>Bacteria</taxon>
        <taxon>Pseudomonadati</taxon>
        <taxon>Pseudomonadota</taxon>
        <taxon>Betaproteobacteria</taxon>
        <taxon>Burkholderiales</taxon>
        <taxon>Burkholderiaceae</taxon>
        <taxon>Caballeronia</taxon>
    </lineage>
</organism>
<dbReference type="RefSeq" id="WP_238212411.1">
    <property type="nucleotide sequence ID" value="NZ_BPUS01000004.1"/>
</dbReference>
<evidence type="ECO:0000313" key="2">
    <source>
        <dbReference type="EMBL" id="GJH25802.1"/>
    </source>
</evidence>
<dbReference type="AlphaFoldDB" id="A0AA37I9V8"/>
<sequence>MAKHTTYMSPTDLEHPATQGPQNEQIDRARLEHSVISARAWEGFTITTEDGRPATLAVVDDAGHIVESGPELVDELWDVAVLSYRRFLVGETALHVWSSPSGLFQEKEEQ</sequence>
<accession>A0AA37I9V8</accession>
<proteinExistence type="predicted"/>